<organism evidence="1 2">
    <name type="scientific">Epilithonimonas hispanica</name>
    <dbReference type="NCBI Taxonomy" id="358687"/>
    <lineage>
        <taxon>Bacteria</taxon>
        <taxon>Pseudomonadati</taxon>
        <taxon>Bacteroidota</taxon>
        <taxon>Flavobacteriia</taxon>
        <taxon>Flavobacteriales</taxon>
        <taxon>Weeksellaceae</taxon>
        <taxon>Chryseobacterium group</taxon>
        <taxon>Epilithonimonas</taxon>
    </lineage>
</organism>
<sequence length="80" mass="9669">MPEEDNFSLFLKILKNFYNKKIRLKFCCETDSFFIFQKVLSVFQDLLRTDGLLVMTFAVKKQYCNHRINDDYSHDDIDNF</sequence>
<comment type="caution">
    <text evidence="1">The sequence shown here is derived from an EMBL/GenBank/DDBJ whole genome shotgun (WGS) entry which is preliminary data.</text>
</comment>
<evidence type="ECO:0000313" key="2">
    <source>
        <dbReference type="Proteomes" id="UP000256326"/>
    </source>
</evidence>
<evidence type="ECO:0000313" key="1">
    <source>
        <dbReference type="EMBL" id="REC67339.1"/>
    </source>
</evidence>
<protein>
    <submittedName>
        <fullName evidence="1">Uncharacterized protein</fullName>
    </submittedName>
</protein>
<dbReference type="AlphaFoldDB" id="A0A3D9CNU7"/>
<accession>A0A3D9CNU7</accession>
<gene>
    <name evidence="1" type="ORF">DRF58_15320</name>
</gene>
<dbReference type="EMBL" id="QNUG01000045">
    <property type="protein sequence ID" value="REC67339.1"/>
    <property type="molecule type" value="Genomic_DNA"/>
</dbReference>
<keyword evidence="2" id="KW-1185">Reference proteome</keyword>
<reference evidence="1 2" key="1">
    <citation type="journal article" date="2006" name="Int. J. Syst. Evol. Microbiol.">
        <title>Chryseobacterium hispanicum sp. nov., isolated from the drinking water distribution system of Sevilla, Spain.</title>
        <authorList>
            <person name="Gallego V."/>
            <person name="Garcia M.T."/>
            <person name="Ventosa A."/>
        </authorList>
    </citation>
    <scope>NUCLEOTIDE SEQUENCE [LARGE SCALE GENOMIC DNA]</scope>
    <source>
        <strain evidence="1 2">KCTC 22104</strain>
    </source>
</reference>
<proteinExistence type="predicted"/>
<dbReference type="Proteomes" id="UP000256326">
    <property type="component" value="Unassembled WGS sequence"/>
</dbReference>
<name>A0A3D9CNU7_9FLAO</name>